<keyword evidence="1" id="KW-1133">Transmembrane helix</keyword>
<evidence type="ECO:0000259" key="2">
    <source>
        <dbReference type="Pfam" id="PF13521"/>
    </source>
</evidence>
<keyword evidence="1" id="KW-0472">Membrane</keyword>
<dbReference type="InterPro" id="IPR038727">
    <property type="entry name" value="NadR/Ttd14_AAA_dom"/>
</dbReference>
<evidence type="ECO:0000313" key="3">
    <source>
        <dbReference type="EMBL" id="KAA0154008.1"/>
    </source>
</evidence>
<dbReference type="GO" id="GO:0070300">
    <property type="term" value="F:phosphatidic acid binding"/>
    <property type="evidence" value="ECO:0007669"/>
    <property type="project" value="TreeGrafter"/>
</dbReference>
<feature type="transmembrane region" description="Helical" evidence="1">
    <location>
        <begin position="92"/>
        <end position="114"/>
    </location>
</feature>
<feature type="transmembrane region" description="Helical" evidence="1">
    <location>
        <begin position="126"/>
        <end position="148"/>
    </location>
</feature>
<evidence type="ECO:0000256" key="1">
    <source>
        <dbReference type="SAM" id="Phobius"/>
    </source>
</evidence>
<reference evidence="3 4" key="1">
    <citation type="submission" date="2019-07" db="EMBL/GenBank/DDBJ databases">
        <title>Genomes of Cafeteria roenbergensis.</title>
        <authorList>
            <person name="Fischer M.G."/>
            <person name="Hackl T."/>
            <person name="Roman M."/>
        </authorList>
    </citation>
    <scope>NUCLEOTIDE SEQUENCE [LARGE SCALE GENOMIC DNA]</scope>
    <source>
        <strain evidence="3 4">BVI</strain>
    </source>
</reference>
<feature type="transmembrane region" description="Helical" evidence="1">
    <location>
        <begin position="15"/>
        <end position="39"/>
    </location>
</feature>
<dbReference type="GO" id="GO:0005525">
    <property type="term" value="F:GTP binding"/>
    <property type="evidence" value="ECO:0007669"/>
    <property type="project" value="TreeGrafter"/>
</dbReference>
<dbReference type="Gene3D" id="3.40.50.300">
    <property type="entry name" value="P-loop containing nucleotide triphosphate hydrolases"/>
    <property type="match status" value="1"/>
</dbReference>
<protein>
    <recommendedName>
        <fullName evidence="2">NadR/Ttd14 AAA domain-containing protein</fullName>
    </recommendedName>
</protein>
<comment type="caution">
    <text evidence="3">The sequence shown here is derived from an EMBL/GenBank/DDBJ whole genome shotgun (WGS) entry which is preliminary data.</text>
</comment>
<feature type="transmembrane region" description="Helical" evidence="1">
    <location>
        <begin position="51"/>
        <end position="72"/>
    </location>
</feature>
<keyword evidence="1" id="KW-0812">Transmembrane</keyword>
<proteinExistence type="predicted"/>
<dbReference type="Proteomes" id="UP000323011">
    <property type="component" value="Unassembled WGS sequence"/>
</dbReference>
<dbReference type="InterPro" id="IPR053227">
    <property type="entry name" value="TRPL-trafficking_regulator"/>
</dbReference>
<organism evidence="3 4">
    <name type="scientific">Cafeteria roenbergensis</name>
    <name type="common">Marine flagellate</name>
    <dbReference type="NCBI Taxonomy" id="33653"/>
    <lineage>
        <taxon>Eukaryota</taxon>
        <taxon>Sar</taxon>
        <taxon>Stramenopiles</taxon>
        <taxon>Bigyra</taxon>
        <taxon>Opalozoa</taxon>
        <taxon>Bicosoecida</taxon>
        <taxon>Cafeteriaceae</taxon>
        <taxon>Cafeteria</taxon>
    </lineage>
</organism>
<dbReference type="Gene3D" id="1.20.1070.10">
    <property type="entry name" value="Rhodopsin 7-helix transmembrane proteins"/>
    <property type="match status" value="1"/>
</dbReference>
<keyword evidence="4" id="KW-1185">Reference proteome</keyword>
<dbReference type="AlphaFoldDB" id="A0A5A8CMQ7"/>
<dbReference type="GO" id="GO:0035091">
    <property type="term" value="F:phosphatidylinositol binding"/>
    <property type="evidence" value="ECO:0007669"/>
    <property type="project" value="TreeGrafter"/>
</dbReference>
<dbReference type="PANTHER" id="PTHR34932:SF1">
    <property type="entry name" value="TRPL TRANSLOCATION DEFECT PROTEIN 14"/>
    <property type="match status" value="1"/>
</dbReference>
<feature type="transmembrane region" description="Helical" evidence="1">
    <location>
        <begin position="179"/>
        <end position="203"/>
    </location>
</feature>
<dbReference type="SUPFAM" id="SSF81321">
    <property type="entry name" value="Family A G protein-coupled receptor-like"/>
    <property type="match status" value="1"/>
</dbReference>
<dbReference type="PANTHER" id="PTHR34932">
    <property type="entry name" value="TRPL TRANSLOCATION DEFECT PROTEIN 14"/>
    <property type="match status" value="1"/>
</dbReference>
<evidence type="ECO:0000313" key="4">
    <source>
        <dbReference type="Proteomes" id="UP000323011"/>
    </source>
</evidence>
<gene>
    <name evidence="3" type="ORF">FNF29_02631</name>
</gene>
<feature type="transmembrane region" description="Helical" evidence="1">
    <location>
        <begin position="215"/>
        <end position="233"/>
    </location>
</feature>
<feature type="domain" description="NadR/Ttd14 AAA" evidence="2">
    <location>
        <begin position="392"/>
        <end position="565"/>
    </location>
</feature>
<dbReference type="Pfam" id="PF13521">
    <property type="entry name" value="AAA_28"/>
    <property type="match status" value="1"/>
</dbReference>
<sequence>MDLVADPSGVHYNSAAWAVSLVAAILSVAGASFVAYFFALVPALRTFPARLNFVLCAIDLVWFSLALLSMLVHAGDAGTTVCTVLGPLYHAASLASIGWTAAIAANLALMVRQVPMDDLKAQSRTWAVAVGAVAVLPPLVLAFGAAWLPGGRGYYEPTPYGTCFVSPRFPVVRLLTQTLPALLTAAFAAGVYARAIATVPNFVPAEQVRRVRRRIASRGAGYVAAFALCWVLAVTEDAVLVSQRGQPGAAVPDWVVIGKALLFFGQGTWDAAVYTSAATPSAALTLGVPHRDRFDTLASFASLSDVVDSPGDDFGSQLTNPRTADSQRNVAMRASLQAARSAVRRAPFSTCLALPADSVAGSGSARAVASACDAAATATGEATGGKAPIFTVVLTGGPCGGKSSSLEHVTKAFSARGFDVYAGPEVPTIIMQGGGKYPGIDAGELLSQFEIALLQLQEQMEDSFRRIALSTGRPSLVILDRAMPDPGAYISPAQFDEILARIGYSRESIMARYDLVVHLVTAADGALPFYTTSNNAARTESAEEAVRLDRAVEQCYKAHPRQVVVGNEAGFDVKLERVVEAIGSVVSLPGGRA</sequence>
<dbReference type="EMBL" id="VLTN01000013">
    <property type="protein sequence ID" value="KAA0154008.1"/>
    <property type="molecule type" value="Genomic_DNA"/>
</dbReference>
<dbReference type="InterPro" id="IPR027417">
    <property type="entry name" value="P-loop_NTPase"/>
</dbReference>
<name>A0A5A8CMQ7_CAFRO</name>
<accession>A0A5A8CMQ7</accession>